<evidence type="ECO:0000313" key="2">
    <source>
        <dbReference type="Proteomes" id="UP000009315"/>
    </source>
</evidence>
<dbReference type="InterPro" id="IPR025914">
    <property type="entry name" value="SpoVAE"/>
</dbReference>
<keyword evidence="2" id="KW-1185">Reference proteome</keyword>
<protein>
    <submittedName>
        <fullName evidence="1">Stage V sporulation protein AE</fullName>
    </submittedName>
</protein>
<accession>K8EK90</accession>
<organism evidence="1 2">
    <name type="scientific">Desulforamulus hydrothermalis Lam5 = DSM 18033</name>
    <dbReference type="NCBI Taxonomy" id="1121428"/>
    <lineage>
        <taxon>Bacteria</taxon>
        <taxon>Bacillati</taxon>
        <taxon>Bacillota</taxon>
        <taxon>Clostridia</taxon>
        <taxon>Eubacteriales</taxon>
        <taxon>Peptococcaceae</taxon>
        <taxon>Desulforamulus</taxon>
    </lineage>
</organism>
<dbReference type="EMBL" id="CAOS01000013">
    <property type="protein sequence ID" value="CCO08966.1"/>
    <property type="molecule type" value="Genomic_DNA"/>
</dbReference>
<dbReference type="Proteomes" id="UP000009315">
    <property type="component" value="Unassembled WGS sequence"/>
</dbReference>
<dbReference type="Pfam" id="PF14097">
    <property type="entry name" value="SpoVAE"/>
    <property type="match status" value="1"/>
</dbReference>
<gene>
    <name evidence="1" type="primary">spoVAEA</name>
    <name evidence="1" type="ORF">DESHY_60138</name>
</gene>
<comment type="caution">
    <text evidence="1">The sequence shown here is derived from an EMBL/GenBank/DDBJ whole genome shotgun (WGS) entry which is preliminary data.</text>
</comment>
<name>K8EK90_9FIRM</name>
<evidence type="ECO:0000313" key="1">
    <source>
        <dbReference type="EMBL" id="CCO08966.1"/>
    </source>
</evidence>
<dbReference type="AlphaFoldDB" id="K8EK90"/>
<dbReference type="STRING" id="1121428.DESHY_60138"/>
<sequence>MLAVNQKRHVILVTDGDLAARRALETAAKNIGARCISMSAGNPTRLNGQQLLELIKAAPHDPVIVMFDDKGVAGEGQGEKALLEIYNCPDINVLGVLAVASNSHCHEAARVDVSVTAAGEVVQEAVTKEGKATRGKELQGDTVGIINRLAFPVVVGVGDVGKMLGADDYHMGAPVTTKALQEIIKRSGFKWQQP</sequence>
<reference evidence="1 2" key="1">
    <citation type="journal article" date="2013" name="Genome Announc.">
        <title>Genome Sequence of the Sulfate-Reducing Bacterium Desulfotomaculum hydrothermale Lam5(T).</title>
        <authorList>
            <person name="Amin O."/>
            <person name="Fardeau M.L."/>
            <person name="Valette O."/>
            <person name="Hirschler-Rea A."/>
            <person name="Barbe V."/>
            <person name="Medigue C."/>
            <person name="Vacherie B."/>
            <person name="Ollivier B."/>
            <person name="Bertin P.N."/>
            <person name="Dolla A."/>
        </authorList>
    </citation>
    <scope>NUCLEOTIDE SEQUENCE [LARGE SCALE GENOMIC DNA]</scope>
    <source>
        <strain evidence="2">Lam5 / DSM 18033</strain>
    </source>
</reference>
<proteinExistence type="predicted"/>
<dbReference type="eggNOG" id="ENOG502ZRG2">
    <property type="taxonomic scope" value="Bacteria"/>
</dbReference>